<dbReference type="Pfam" id="PF00011">
    <property type="entry name" value="HSP20"/>
    <property type="match status" value="1"/>
</dbReference>
<dbReference type="GO" id="GO:0006457">
    <property type="term" value="P:protein folding"/>
    <property type="evidence" value="ECO:0007669"/>
    <property type="project" value="UniProtKB-ARBA"/>
</dbReference>
<dbReference type="Gene3D" id="2.60.40.790">
    <property type="match status" value="1"/>
</dbReference>
<dbReference type="EMBL" id="CAEFZW010000002">
    <property type="protein sequence ID" value="CAB4253115.1"/>
    <property type="molecule type" value="Genomic_DNA"/>
</dbReference>
<dbReference type="CDD" id="cd06464">
    <property type="entry name" value="ACD_sHsps-like"/>
    <property type="match status" value="1"/>
</dbReference>
<dbReference type="PANTHER" id="PTHR11527">
    <property type="entry name" value="HEAT-SHOCK PROTEIN 20 FAMILY MEMBER"/>
    <property type="match status" value="1"/>
</dbReference>
<evidence type="ECO:0000313" key="6">
    <source>
        <dbReference type="Proteomes" id="UP000644660"/>
    </source>
</evidence>
<sequence length="214" mass="24441">MSFFNPYYNFFDSINNEVEDFNNYLNPVFDSTNNKRLKANPHQDKYSNQVAFRDNHAHHGQVTTRPTTQLDNWFDNDFSLIPFDAEVGGHMAVPVDILDHDNDYVLKITVPGVRAKKDINVEYDHNKSQITISGEIPSAVTEDNKHNVKVKERSSGKFKRVVTLPEYPGIDTENIKADYSSGVLTLHVQKLKPKKGEKGNVKKIEITSNESWSE</sequence>
<dbReference type="InterPro" id="IPR002068">
    <property type="entry name" value="A-crystallin/Hsp20_dom"/>
</dbReference>
<keyword evidence="6" id="KW-1185">Reference proteome</keyword>
<dbReference type="RefSeq" id="XP_041405153.1">
    <property type="nucleotide sequence ID" value="XM_041549219.1"/>
</dbReference>
<dbReference type="FunFam" id="2.60.40.790:FF:000065">
    <property type="entry name" value="Heat shock protein"/>
    <property type="match status" value="1"/>
</dbReference>
<evidence type="ECO:0000313" key="5">
    <source>
        <dbReference type="EMBL" id="CAB4253115.1"/>
    </source>
</evidence>
<dbReference type="PROSITE" id="PS01031">
    <property type="entry name" value="SHSP"/>
    <property type="match status" value="1"/>
</dbReference>
<keyword evidence="1 5" id="KW-0346">Stress response</keyword>
<name>A0A8H2ZGV4_9SACH</name>
<reference evidence="5 6" key="1">
    <citation type="submission" date="2020-05" db="EMBL/GenBank/DDBJ databases">
        <authorList>
            <person name="Casaregola S."/>
            <person name="Devillers H."/>
            <person name="Grondin C."/>
        </authorList>
    </citation>
    <scope>NUCLEOTIDE SEQUENCE [LARGE SCALE GENOMIC DNA]</scope>
    <source>
        <strain evidence="5 6">CLIB 1767</strain>
    </source>
</reference>
<accession>A0A8H2ZGV4</accession>
<comment type="similarity">
    <text evidence="2 3">Belongs to the small heat shock protein (HSP20) family.</text>
</comment>
<dbReference type="InterPro" id="IPR008978">
    <property type="entry name" value="HSP20-like_chaperone"/>
</dbReference>
<dbReference type="InterPro" id="IPR031107">
    <property type="entry name" value="Small_HSP"/>
</dbReference>
<proteinExistence type="inferred from homology"/>
<dbReference type="Proteomes" id="UP000644660">
    <property type="component" value="Unassembled WGS sequence"/>
</dbReference>
<feature type="domain" description="SHSP" evidence="4">
    <location>
        <begin position="86"/>
        <end position="209"/>
    </location>
</feature>
<comment type="caution">
    <text evidence="5">The sequence shown here is derived from an EMBL/GenBank/DDBJ whole genome shotgun (WGS) entry which is preliminary data.</text>
</comment>
<dbReference type="SUPFAM" id="SSF49764">
    <property type="entry name" value="HSP20-like chaperones"/>
    <property type="match status" value="1"/>
</dbReference>
<evidence type="ECO:0000256" key="2">
    <source>
        <dbReference type="PROSITE-ProRule" id="PRU00285"/>
    </source>
</evidence>
<dbReference type="AlphaFoldDB" id="A0A8H2ZGV4"/>
<evidence type="ECO:0000256" key="1">
    <source>
        <dbReference type="ARBA" id="ARBA00023016"/>
    </source>
</evidence>
<dbReference type="GeneID" id="64856268"/>
<evidence type="ECO:0000259" key="4">
    <source>
        <dbReference type="PROSITE" id="PS01031"/>
    </source>
</evidence>
<gene>
    <name evidence="5" type="ORF">KABA2_02S12078</name>
</gene>
<evidence type="ECO:0000256" key="3">
    <source>
        <dbReference type="RuleBase" id="RU003616"/>
    </source>
</evidence>
<organism evidence="5 6">
    <name type="scientific">Maudiozyma barnettii</name>
    <dbReference type="NCBI Taxonomy" id="61262"/>
    <lineage>
        <taxon>Eukaryota</taxon>
        <taxon>Fungi</taxon>
        <taxon>Dikarya</taxon>
        <taxon>Ascomycota</taxon>
        <taxon>Saccharomycotina</taxon>
        <taxon>Saccharomycetes</taxon>
        <taxon>Saccharomycetales</taxon>
        <taxon>Saccharomycetaceae</taxon>
        <taxon>Maudiozyma</taxon>
    </lineage>
</organism>
<protein>
    <submittedName>
        <fullName evidence="5">Similar to Saccharomyces cerevisiae YBR072W HSP26 Small heat shock protein (SHSP) with chaperone activity</fullName>
    </submittedName>
</protein>